<keyword evidence="2" id="KW-0812">Transmembrane</keyword>
<proteinExistence type="predicted"/>
<feature type="region of interest" description="Disordered" evidence="1">
    <location>
        <begin position="124"/>
        <end position="152"/>
    </location>
</feature>
<dbReference type="Proteomes" id="UP001461498">
    <property type="component" value="Unassembled WGS sequence"/>
</dbReference>
<dbReference type="EMBL" id="JAPXFL010000003">
    <property type="protein sequence ID" value="KAK9509319.1"/>
    <property type="molecule type" value="Genomic_DNA"/>
</dbReference>
<feature type="compositionally biased region" description="Polar residues" evidence="1">
    <location>
        <begin position="131"/>
        <end position="146"/>
    </location>
</feature>
<protein>
    <submittedName>
        <fullName evidence="3">Uncharacterized protein</fullName>
    </submittedName>
</protein>
<evidence type="ECO:0000313" key="3">
    <source>
        <dbReference type="EMBL" id="KAK9509319.1"/>
    </source>
</evidence>
<evidence type="ECO:0000256" key="1">
    <source>
        <dbReference type="SAM" id="MobiDB-lite"/>
    </source>
</evidence>
<evidence type="ECO:0000256" key="2">
    <source>
        <dbReference type="SAM" id="Phobius"/>
    </source>
</evidence>
<dbReference type="AlphaFoldDB" id="A0AAW1DLI9"/>
<accession>A0AAW1DLI9</accession>
<keyword evidence="2" id="KW-0472">Membrane</keyword>
<name>A0AAW1DLI9_9HEMI</name>
<organism evidence="3 4">
    <name type="scientific">Rhynocoris fuscipes</name>
    <dbReference type="NCBI Taxonomy" id="488301"/>
    <lineage>
        <taxon>Eukaryota</taxon>
        <taxon>Metazoa</taxon>
        <taxon>Ecdysozoa</taxon>
        <taxon>Arthropoda</taxon>
        <taxon>Hexapoda</taxon>
        <taxon>Insecta</taxon>
        <taxon>Pterygota</taxon>
        <taxon>Neoptera</taxon>
        <taxon>Paraneoptera</taxon>
        <taxon>Hemiptera</taxon>
        <taxon>Heteroptera</taxon>
        <taxon>Panheteroptera</taxon>
        <taxon>Cimicomorpha</taxon>
        <taxon>Reduviidae</taxon>
        <taxon>Harpactorinae</taxon>
        <taxon>Harpactorini</taxon>
        <taxon>Rhynocoris</taxon>
    </lineage>
</organism>
<evidence type="ECO:0000313" key="4">
    <source>
        <dbReference type="Proteomes" id="UP001461498"/>
    </source>
</evidence>
<sequence>MYLDEKKSFGKWWICAGLFGIAITAAFIASILYLSSDNPRSNIRPRFRHVQELEDIETIYENEETTIIPPPKLSSGPDPITLDELQPIKKTPIRKKSEAVYPTDWSEELTRPIVIDPQQELDDNFQLPGLTRNNNPKRQAPSSGYVNDNDYNEDSENPLYTLLQTRLKDVYDIVDSRKSMNTDWIELIDSVNQSLAKNNASIVMNKLKDMYYNSSSPDVAMSSLIYPTRQGLMKNVSNILSFGLLAVDLFLLHNVQQIAISEERSISEQMRKDPEVQALNALFLSPEKINELGRSRQDTEMDTSKGVFEELLDFTQGVIRGVVNLGKAYKKTAVESQARSNRPSPLDCIWTLYCRNLDKTAKLNGPYGLLAKLNR</sequence>
<keyword evidence="4" id="KW-1185">Reference proteome</keyword>
<comment type="caution">
    <text evidence="3">The sequence shown here is derived from an EMBL/GenBank/DDBJ whole genome shotgun (WGS) entry which is preliminary data.</text>
</comment>
<reference evidence="3 4" key="1">
    <citation type="submission" date="2022-12" db="EMBL/GenBank/DDBJ databases">
        <title>Chromosome-level genome assembly of true bugs.</title>
        <authorList>
            <person name="Ma L."/>
            <person name="Li H."/>
        </authorList>
    </citation>
    <scope>NUCLEOTIDE SEQUENCE [LARGE SCALE GENOMIC DNA]</scope>
    <source>
        <strain evidence="3">Lab_2022b</strain>
    </source>
</reference>
<gene>
    <name evidence="3" type="ORF">O3M35_006662</name>
</gene>
<keyword evidence="2" id="KW-1133">Transmembrane helix</keyword>
<feature type="transmembrane region" description="Helical" evidence="2">
    <location>
        <begin position="12"/>
        <end position="34"/>
    </location>
</feature>